<keyword evidence="5" id="KW-0378">Hydrolase</keyword>
<comment type="cofactor">
    <cofactor evidence="1">
        <name>Mg(2+)</name>
        <dbReference type="ChEBI" id="CHEBI:18420"/>
    </cofactor>
</comment>
<dbReference type="EMBL" id="RFFH01000001">
    <property type="protein sequence ID" value="RMI35601.1"/>
    <property type="molecule type" value="Genomic_DNA"/>
</dbReference>
<dbReference type="AlphaFoldDB" id="A0A3M2LDK7"/>
<comment type="caution">
    <text evidence="9">The sequence shown here is derived from an EMBL/GenBank/DDBJ whole genome shotgun (WGS) entry which is preliminary data.</text>
</comment>
<accession>A0A3M2LDK7</accession>
<keyword evidence="4" id="KW-0479">Metal-binding</keyword>
<dbReference type="SUPFAM" id="SSF88723">
    <property type="entry name" value="PIN domain-like"/>
    <property type="match status" value="1"/>
</dbReference>
<reference evidence="9 10" key="1">
    <citation type="submission" date="2018-10" db="EMBL/GenBank/DDBJ databases">
        <title>Isolation from cow dung.</title>
        <authorList>
            <person name="Ling L."/>
        </authorList>
    </citation>
    <scope>NUCLEOTIDE SEQUENCE [LARGE SCALE GENOMIC DNA]</scope>
    <source>
        <strain evidence="9 10">NEAU-LL90</strain>
    </source>
</reference>
<gene>
    <name evidence="9" type="ORF">EBN03_05030</name>
</gene>
<keyword evidence="3" id="KW-0540">Nuclease</keyword>
<sequence length="141" mass="15408">MFILDTNVVSELRKARHGRADTNVVAWAADVPAAALFVSAITVHELELGVLQLERKDPTAGAALRHWLDNQVMSAFADRIIDIGPTIARRSAALHVPVTRPFRDSLIAATGLVHSMPVVTRNTADFEHTGVEVINPWLRNG</sequence>
<dbReference type="GO" id="GO:0004518">
    <property type="term" value="F:nuclease activity"/>
    <property type="evidence" value="ECO:0007669"/>
    <property type="project" value="UniProtKB-KW"/>
</dbReference>
<evidence type="ECO:0000256" key="3">
    <source>
        <dbReference type="ARBA" id="ARBA00022722"/>
    </source>
</evidence>
<dbReference type="RefSeq" id="WP_122186577.1">
    <property type="nucleotide sequence ID" value="NZ_RFFH01000001.1"/>
</dbReference>
<dbReference type="InterPro" id="IPR050556">
    <property type="entry name" value="Type_II_TA_system_RNase"/>
</dbReference>
<dbReference type="InterPro" id="IPR029060">
    <property type="entry name" value="PIN-like_dom_sf"/>
</dbReference>
<dbReference type="Proteomes" id="UP000279275">
    <property type="component" value="Unassembled WGS sequence"/>
</dbReference>
<evidence type="ECO:0000256" key="5">
    <source>
        <dbReference type="ARBA" id="ARBA00022801"/>
    </source>
</evidence>
<evidence type="ECO:0000256" key="6">
    <source>
        <dbReference type="ARBA" id="ARBA00022842"/>
    </source>
</evidence>
<keyword evidence="10" id="KW-1185">Reference proteome</keyword>
<evidence type="ECO:0000313" key="10">
    <source>
        <dbReference type="Proteomes" id="UP000279275"/>
    </source>
</evidence>
<dbReference type="GO" id="GO:0046872">
    <property type="term" value="F:metal ion binding"/>
    <property type="evidence" value="ECO:0007669"/>
    <property type="project" value="UniProtKB-KW"/>
</dbReference>
<evidence type="ECO:0000256" key="1">
    <source>
        <dbReference type="ARBA" id="ARBA00001946"/>
    </source>
</evidence>
<dbReference type="OrthoDB" id="9804823at2"/>
<protein>
    <submittedName>
        <fullName evidence="9">Type II toxin-antitoxin system VapC family toxin</fullName>
    </submittedName>
</protein>
<organism evidence="9 10">
    <name type="scientific">Nocardia stercoris</name>
    <dbReference type="NCBI Taxonomy" id="2483361"/>
    <lineage>
        <taxon>Bacteria</taxon>
        <taxon>Bacillati</taxon>
        <taxon>Actinomycetota</taxon>
        <taxon>Actinomycetes</taxon>
        <taxon>Mycobacteriales</taxon>
        <taxon>Nocardiaceae</taxon>
        <taxon>Nocardia</taxon>
    </lineage>
</organism>
<evidence type="ECO:0000313" key="9">
    <source>
        <dbReference type="EMBL" id="RMI35601.1"/>
    </source>
</evidence>
<dbReference type="PANTHER" id="PTHR33653">
    <property type="entry name" value="RIBONUCLEASE VAPC2"/>
    <property type="match status" value="1"/>
</dbReference>
<dbReference type="GO" id="GO:0016787">
    <property type="term" value="F:hydrolase activity"/>
    <property type="evidence" value="ECO:0007669"/>
    <property type="project" value="UniProtKB-KW"/>
</dbReference>
<name>A0A3M2LDK7_9NOCA</name>
<dbReference type="CDD" id="cd18746">
    <property type="entry name" value="PIN_VapC4-5_FitB-like"/>
    <property type="match status" value="1"/>
</dbReference>
<evidence type="ECO:0000256" key="2">
    <source>
        <dbReference type="ARBA" id="ARBA00022649"/>
    </source>
</evidence>
<dbReference type="InterPro" id="IPR002716">
    <property type="entry name" value="PIN_dom"/>
</dbReference>
<comment type="similarity">
    <text evidence="7">Belongs to the PINc/VapC protein family.</text>
</comment>
<evidence type="ECO:0000256" key="4">
    <source>
        <dbReference type="ARBA" id="ARBA00022723"/>
    </source>
</evidence>
<keyword evidence="2" id="KW-1277">Toxin-antitoxin system</keyword>
<evidence type="ECO:0000256" key="7">
    <source>
        <dbReference type="ARBA" id="ARBA00038093"/>
    </source>
</evidence>
<proteinExistence type="inferred from homology"/>
<dbReference type="Pfam" id="PF01850">
    <property type="entry name" value="PIN"/>
    <property type="match status" value="1"/>
</dbReference>
<keyword evidence="6" id="KW-0460">Magnesium</keyword>
<feature type="domain" description="PIN" evidence="8">
    <location>
        <begin position="3"/>
        <end position="129"/>
    </location>
</feature>
<evidence type="ECO:0000259" key="8">
    <source>
        <dbReference type="Pfam" id="PF01850"/>
    </source>
</evidence>
<dbReference type="Gene3D" id="3.40.50.1010">
    <property type="entry name" value="5'-nuclease"/>
    <property type="match status" value="1"/>
</dbReference>
<dbReference type="PANTHER" id="PTHR33653:SF1">
    <property type="entry name" value="RIBONUCLEASE VAPC2"/>
    <property type="match status" value="1"/>
</dbReference>